<dbReference type="EMBL" id="GDIP01212256">
    <property type="protein sequence ID" value="JAJ11146.1"/>
    <property type="molecule type" value="Transcribed_RNA"/>
</dbReference>
<reference evidence="2" key="1">
    <citation type="submission" date="2015-10" db="EMBL/GenBank/DDBJ databases">
        <title>Daphnia magna gene sets from two clonal populations assembled and annotated with EvidentialGene.</title>
        <authorList>
            <person name="Gilbert D."/>
            <person name="Podicheti R."/>
            <person name="Orsini L."/>
            <person name="Colbourne J."/>
            <person name="Pfrender M."/>
        </authorList>
    </citation>
    <scope>NUCLEOTIDE SEQUENCE</scope>
</reference>
<reference evidence="2" key="3">
    <citation type="submission" date="2015-10" db="EMBL/GenBank/DDBJ databases">
        <authorList>
            <person name="Gilbert D.G."/>
        </authorList>
    </citation>
    <scope>NUCLEOTIDE SEQUENCE</scope>
</reference>
<accession>A0A0P5AHT3</accession>
<dbReference type="EMBL" id="GDIQ01008954">
    <property type="protein sequence ID" value="JAN85783.1"/>
    <property type="molecule type" value="Transcribed_RNA"/>
</dbReference>
<evidence type="ECO:0000313" key="3">
    <source>
        <dbReference type="EMBL" id="JAN85783.1"/>
    </source>
</evidence>
<proteinExistence type="predicted"/>
<organism evidence="2">
    <name type="scientific">Daphnia magna</name>
    <dbReference type="NCBI Taxonomy" id="35525"/>
    <lineage>
        <taxon>Eukaryota</taxon>
        <taxon>Metazoa</taxon>
        <taxon>Ecdysozoa</taxon>
        <taxon>Arthropoda</taxon>
        <taxon>Crustacea</taxon>
        <taxon>Branchiopoda</taxon>
        <taxon>Diplostraca</taxon>
        <taxon>Cladocera</taxon>
        <taxon>Anomopoda</taxon>
        <taxon>Daphniidae</taxon>
        <taxon>Daphnia</taxon>
    </lineage>
</organism>
<feature type="transmembrane region" description="Helical" evidence="1">
    <location>
        <begin position="44"/>
        <end position="65"/>
    </location>
</feature>
<evidence type="ECO:0000256" key="1">
    <source>
        <dbReference type="SAM" id="Phobius"/>
    </source>
</evidence>
<keyword evidence="1" id="KW-0812">Transmembrane</keyword>
<keyword evidence="1" id="KW-1133">Transmembrane helix</keyword>
<keyword evidence="1" id="KW-0472">Membrane</keyword>
<name>A0A0P5AHT3_9CRUS</name>
<dbReference type="AlphaFoldDB" id="A0A0P5AHT3"/>
<sequence>MGGNDNETEFFRALKMWSIYIIFFQCERIRLQHVATVMTPACCYMYYNIHIFFFIILITLHLHILQVKKSKLDFACL</sequence>
<protein>
    <submittedName>
        <fullName evidence="2">Uncharacterized protein</fullName>
    </submittedName>
</protein>
<reference evidence="3" key="2">
    <citation type="submission" date="2015-10" db="EMBL/GenBank/DDBJ databases">
        <title>EvidentialGene: Evidence-directed Construction of Complete mRNA Transcriptomes without Genomes.</title>
        <authorList>
            <person name="Gilbert D.G."/>
        </authorList>
    </citation>
    <scope>NUCLEOTIDE SEQUENCE</scope>
</reference>
<evidence type="ECO:0000313" key="2">
    <source>
        <dbReference type="EMBL" id="JAJ11146.1"/>
    </source>
</evidence>